<keyword evidence="4" id="KW-0408">Iron</keyword>
<proteinExistence type="inferred from homology"/>
<dbReference type="Proteomes" id="UP000007015">
    <property type="component" value="Chromosome 4"/>
</dbReference>
<sequence length="272" mass="30130">MAASRRMTHDMAMHGGTKLSGSLAAAQWRLVREAQDLVVGCFFDLIEVKKWLNVGTEYCLRKAITDVHAFAMDIVRARHQSSSVQDRDDVLSRFAASDEHNDEVLRDIVLSFLIAGRETTSSGLSWFFWLLSSQPDVMACITNEVRVVRKATGTCPDEPFGFDALREASSLIDTARIIAKHASISISFMLNKALKMYHWCSAALHIGDTSRVKGEMDGGDQLGVYRVLCPTSKWASTTPVYVKGEGPLSVMEREGPQAVKTEMARWPLVDSA</sequence>
<name>B8AV18_ORYSI</name>
<dbReference type="PANTHER" id="PTHR24296">
    <property type="entry name" value="CYTOCHROME P450"/>
    <property type="match status" value="1"/>
</dbReference>
<dbReference type="GO" id="GO:0016705">
    <property type="term" value="F:oxidoreductase activity, acting on paired donors, with incorporation or reduction of molecular oxygen"/>
    <property type="evidence" value="ECO:0007669"/>
    <property type="project" value="InterPro"/>
</dbReference>
<accession>B8AV18</accession>
<dbReference type="GO" id="GO:0020037">
    <property type="term" value="F:heme binding"/>
    <property type="evidence" value="ECO:0007669"/>
    <property type="project" value="InterPro"/>
</dbReference>
<dbReference type="Gramene" id="BGIOSGA015835-TA">
    <property type="protein sequence ID" value="BGIOSGA015835-PA"/>
    <property type="gene ID" value="BGIOSGA015835"/>
</dbReference>
<comment type="similarity">
    <text evidence="1">Belongs to the cytochrome P450 family.</text>
</comment>
<dbReference type="SUPFAM" id="SSF48264">
    <property type="entry name" value="Cytochrome P450"/>
    <property type="match status" value="1"/>
</dbReference>
<keyword evidence="2" id="KW-0479">Metal-binding</keyword>
<organism evidence="5 6">
    <name type="scientific">Oryza sativa subsp. indica</name>
    <name type="common">Rice</name>
    <dbReference type="NCBI Taxonomy" id="39946"/>
    <lineage>
        <taxon>Eukaryota</taxon>
        <taxon>Viridiplantae</taxon>
        <taxon>Streptophyta</taxon>
        <taxon>Embryophyta</taxon>
        <taxon>Tracheophyta</taxon>
        <taxon>Spermatophyta</taxon>
        <taxon>Magnoliopsida</taxon>
        <taxon>Liliopsida</taxon>
        <taxon>Poales</taxon>
        <taxon>Poaceae</taxon>
        <taxon>BOP clade</taxon>
        <taxon>Oryzoideae</taxon>
        <taxon>Oryzeae</taxon>
        <taxon>Oryzinae</taxon>
        <taxon>Oryza</taxon>
        <taxon>Oryza sativa</taxon>
    </lineage>
</organism>
<dbReference type="GO" id="GO:0005506">
    <property type="term" value="F:iron ion binding"/>
    <property type="evidence" value="ECO:0007669"/>
    <property type="project" value="InterPro"/>
</dbReference>
<evidence type="ECO:0000256" key="1">
    <source>
        <dbReference type="ARBA" id="ARBA00010617"/>
    </source>
</evidence>
<dbReference type="OMA" id="HWCSAAL"/>
<keyword evidence="6" id="KW-1185">Reference proteome</keyword>
<reference evidence="5 6" key="1">
    <citation type="journal article" date="2005" name="PLoS Biol.">
        <title>The genomes of Oryza sativa: a history of duplications.</title>
        <authorList>
            <person name="Yu J."/>
            <person name="Wang J."/>
            <person name="Lin W."/>
            <person name="Li S."/>
            <person name="Li H."/>
            <person name="Zhou J."/>
            <person name="Ni P."/>
            <person name="Dong W."/>
            <person name="Hu S."/>
            <person name="Zeng C."/>
            <person name="Zhang J."/>
            <person name="Zhang Y."/>
            <person name="Li R."/>
            <person name="Xu Z."/>
            <person name="Li S."/>
            <person name="Li X."/>
            <person name="Zheng H."/>
            <person name="Cong L."/>
            <person name="Lin L."/>
            <person name="Yin J."/>
            <person name="Geng J."/>
            <person name="Li G."/>
            <person name="Shi J."/>
            <person name="Liu J."/>
            <person name="Lv H."/>
            <person name="Li J."/>
            <person name="Wang J."/>
            <person name="Deng Y."/>
            <person name="Ran L."/>
            <person name="Shi X."/>
            <person name="Wang X."/>
            <person name="Wu Q."/>
            <person name="Li C."/>
            <person name="Ren X."/>
            <person name="Wang J."/>
            <person name="Wang X."/>
            <person name="Li D."/>
            <person name="Liu D."/>
            <person name="Zhang X."/>
            <person name="Ji Z."/>
            <person name="Zhao W."/>
            <person name="Sun Y."/>
            <person name="Zhang Z."/>
            <person name="Bao J."/>
            <person name="Han Y."/>
            <person name="Dong L."/>
            <person name="Ji J."/>
            <person name="Chen P."/>
            <person name="Wu S."/>
            <person name="Liu J."/>
            <person name="Xiao Y."/>
            <person name="Bu D."/>
            <person name="Tan J."/>
            <person name="Yang L."/>
            <person name="Ye C."/>
            <person name="Zhang J."/>
            <person name="Xu J."/>
            <person name="Zhou Y."/>
            <person name="Yu Y."/>
            <person name="Zhang B."/>
            <person name="Zhuang S."/>
            <person name="Wei H."/>
            <person name="Liu B."/>
            <person name="Lei M."/>
            <person name="Yu H."/>
            <person name="Li Y."/>
            <person name="Xu H."/>
            <person name="Wei S."/>
            <person name="He X."/>
            <person name="Fang L."/>
            <person name="Zhang Z."/>
            <person name="Zhang Y."/>
            <person name="Huang X."/>
            <person name="Su Z."/>
            <person name="Tong W."/>
            <person name="Li J."/>
            <person name="Tong Z."/>
            <person name="Li S."/>
            <person name="Ye J."/>
            <person name="Wang L."/>
            <person name="Fang L."/>
            <person name="Lei T."/>
            <person name="Chen C."/>
            <person name="Chen H."/>
            <person name="Xu Z."/>
            <person name="Li H."/>
            <person name="Huang H."/>
            <person name="Zhang F."/>
            <person name="Xu H."/>
            <person name="Li N."/>
            <person name="Zhao C."/>
            <person name="Li S."/>
            <person name="Dong L."/>
            <person name="Huang Y."/>
            <person name="Li L."/>
            <person name="Xi Y."/>
            <person name="Qi Q."/>
            <person name="Li W."/>
            <person name="Zhang B."/>
            <person name="Hu W."/>
            <person name="Zhang Y."/>
            <person name="Tian X."/>
            <person name="Jiao Y."/>
            <person name="Liang X."/>
            <person name="Jin J."/>
            <person name="Gao L."/>
            <person name="Zheng W."/>
            <person name="Hao B."/>
            <person name="Liu S."/>
            <person name="Wang W."/>
            <person name="Yuan L."/>
            <person name="Cao M."/>
            <person name="McDermott J."/>
            <person name="Samudrala R."/>
            <person name="Wang J."/>
            <person name="Wong G.K."/>
            <person name="Yang H."/>
        </authorList>
    </citation>
    <scope>NUCLEOTIDE SEQUENCE [LARGE SCALE GENOMIC DNA]</scope>
    <source>
        <strain evidence="6">cv. 93-11</strain>
    </source>
</reference>
<gene>
    <name evidence="5" type="ORF">OsI_14720</name>
</gene>
<evidence type="ECO:0000313" key="5">
    <source>
        <dbReference type="EMBL" id="EEC76711.1"/>
    </source>
</evidence>
<dbReference type="InterPro" id="IPR001128">
    <property type="entry name" value="Cyt_P450"/>
</dbReference>
<dbReference type="HOGENOM" id="CLU_089478_0_0_1"/>
<dbReference type="STRING" id="39946.B8AV18"/>
<keyword evidence="3" id="KW-0560">Oxidoreductase</keyword>
<evidence type="ECO:0000256" key="3">
    <source>
        <dbReference type="ARBA" id="ARBA00023002"/>
    </source>
</evidence>
<dbReference type="InterPro" id="IPR036396">
    <property type="entry name" value="Cyt_P450_sf"/>
</dbReference>
<protein>
    <submittedName>
        <fullName evidence="5">Uncharacterized protein</fullName>
    </submittedName>
</protein>
<dbReference type="Gene3D" id="1.10.630.10">
    <property type="entry name" value="Cytochrome P450"/>
    <property type="match status" value="1"/>
</dbReference>
<evidence type="ECO:0000313" key="6">
    <source>
        <dbReference type="Proteomes" id="UP000007015"/>
    </source>
</evidence>
<dbReference type="EMBL" id="CM000129">
    <property type="protein sequence ID" value="EEC76711.1"/>
    <property type="molecule type" value="Genomic_DNA"/>
</dbReference>
<dbReference type="AlphaFoldDB" id="B8AV18"/>
<dbReference type="Pfam" id="PF00067">
    <property type="entry name" value="p450"/>
    <property type="match status" value="1"/>
</dbReference>
<evidence type="ECO:0000256" key="2">
    <source>
        <dbReference type="ARBA" id="ARBA00022723"/>
    </source>
</evidence>
<dbReference type="GO" id="GO:0004497">
    <property type="term" value="F:monooxygenase activity"/>
    <property type="evidence" value="ECO:0007669"/>
    <property type="project" value="InterPro"/>
</dbReference>
<evidence type="ECO:0000256" key="4">
    <source>
        <dbReference type="ARBA" id="ARBA00023004"/>
    </source>
</evidence>